<feature type="region of interest" description="Disordered" evidence="1">
    <location>
        <begin position="234"/>
        <end position="377"/>
    </location>
</feature>
<evidence type="ECO:0000313" key="3">
    <source>
        <dbReference type="EMBL" id="CAL1287904.1"/>
    </source>
</evidence>
<dbReference type="GO" id="GO:1990247">
    <property type="term" value="F:N6-methyladenosine-containing RNA reader activity"/>
    <property type="evidence" value="ECO:0007669"/>
    <property type="project" value="TreeGrafter"/>
</dbReference>
<feature type="compositionally biased region" description="Basic and acidic residues" evidence="1">
    <location>
        <begin position="252"/>
        <end position="266"/>
    </location>
</feature>
<feature type="compositionally biased region" description="Basic residues" evidence="1">
    <location>
        <begin position="545"/>
        <end position="554"/>
    </location>
</feature>
<feature type="region of interest" description="Disordered" evidence="1">
    <location>
        <begin position="545"/>
        <end position="635"/>
    </location>
</feature>
<dbReference type="PROSITE" id="PS50882">
    <property type="entry name" value="YTH"/>
    <property type="match status" value="1"/>
</dbReference>
<dbReference type="Proteomes" id="UP001497382">
    <property type="component" value="Unassembled WGS sequence"/>
</dbReference>
<proteinExistence type="predicted"/>
<feature type="domain" description="YTH" evidence="2">
    <location>
        <begin position="393"/>
        <end position="530"/>
    </location>
</feature>
<dbReference type="PANTHER" id="PTHR12357">
    <property type="entry name" value="YTH YT521-B HOMOLOGY DOMAIN-CONTAINING"/>
    <property type="match status" value="1"/>
</dbReference>
<feature type="region of interest" description="Disordered" evidence="1">
    <location>
        <begin position="31"/>
        <end position="97"/>
    </location>
</feature>
<protein>
    <recommendedName>
        <fullName evidence="2">YTH domain-containing protein</fullName>
    </recommendedName>
</protein>
<feature type="compositionally biased region" description="Polar residues" evidence="1">
    <location>
        <begin position="623"/>
        <end position="635"/>
    </location>
</feature>
<feature type="compositionally biased region" description="Low complexity" evidence="1">
    <location>
        <begin position="295"/>
        <end position="336"/>
    </location>
</feature>
<feature type="compositionally biased region" description="Basic and acidic residues" evidence="1">
    <location>
        <begin position="588"/>
        <end position="621"/>
    </location>
</feature>
<dbReference type="GO" id="GO:0000381">
    <property type="term" value="P:regulation of alternative mRNA splicing, via spliceosome"/>
    <property type="evidence" value="ECO:0007669"/>
    <property type="project" value="TreeGrafter"/>
</dbReference>
<feature type="compositionally biased region" description="Low complexity" evidence="1">
    <location>
        <begin position="65"/>
        <end position="80"/>
    </location>
</feature>
<reference evidence="3 4" key="1">
    <citation type="submission" date="2024-04" db="EMBL/GenBank/DDBJ databases">
        <authorList>
            <person name="Rising A."/>
            <person name="Reimegard J."/>
            <person name="Sonavane S."/>
            <person name="Akerstrom W."/>
            <person name="Nylinder S."/>
            <person name="Hedman E."/>
            <person name="Kallberg Y."/>
        </authorList>
    </citation>
    <scope>NUCLEOTIDE SEQUENCE [LARGE SCALE GENOMIC DNA]</scope>
</reference>
<feature type="compositionally biased region" description="Basic and acidic residues" evidence="1">
    <location>
        <begin position="358"/>
        <end position="371"/>
    </location>
</feature>
<dbReference type="AlphaFoldDB" id="A0AAV2AW01"/>
<dbReference type="GO" id="GO:0003729">
    <property type="term" value="F:mRNA binding"/>
    <property type="evidence" value="ECO:0007669"/>
    <property type="project" value="TreeGrafter"/>
</dbReference>
<dbReference type="InterPro" id="IPR045168">
    <property type="entry name" value="YTH_prot"/>
</dbReference>
<evidence type="ECO:0000313" key="4">
    <source>
        <dbReference type="Proteomes" id="UP001497382"/>
    </source>
</evidence>
<feature type="compositionally biased region" description="Basic and acidic residues" evidence="1">
    <location>
        <begin position="273"/>
        <end position="289"/>
    </location>
</feature>
<feature type="compositionally biased region" description="Basic and acidic residues" evidence="1">
    <location>
        <begin position="210"/>
        <end position="222"/>
    </location>
</feature>
<organism evidence="3 4">
    <name type="scientific">Larinioides sclopetarius</name>
    <dbReference type="NCBI Taxonomy" id="280406"/>
    <lineage>
        <taxon>Eukaryota</taxon>
        <taxon>Metazoa</taxon>
        <taxon>Ecdysozoa</taxon>
        <taxon>Arthropoda</taxon>
        <taxon>Chelicerata</taxon>
        <taxon>Arachnida</taxon>
        <taxon>Araneae</taxon>
        <taxon>Araneomorphae</taxon>
        <taxon>Entelegynae</taxon>
        <taxon>Araneoidea</taxon>
        <taxon>Araneidae</taxon>
        <taxon>Larinioides</taxon>
    </lineage>
</organism>
<evidence type="ECO:0000259" key="2">
    <source>
        <dbReference type="PROSITE" id="PS50882"/>
    </source>
</evidence>
<gene>
    <name evidence="3" type="ORF">LARSCL_LOCUS15085</name>
</gene>
<feature type="region of interest" description="Disordered" evidence="1">
    <location>
        <begin position="187"/>
        <end position="222"/>
    </location>
</feature>
<dbReference type="GO" id="GO:0005654">
    <property type="term" value="C:nucleoplasm"/>
    <property type="evidence" value="ECO:0007669"/>
    <property type="project" value="TreeGrafter"/>
</dbReference>
<comment type="caution">
    <text evidence="3">The sequence shown here is derived from an EMBL/GenBank/DDBJ whole genome shotgun (WGS) entry which is preliminary data.</text>
</comment>
<dbReference type="GO" id="GO:0000398">
    <property type="term" value="P:mRNA splicing, via spliceosome"/>
    <property type="evidence" value="ECO:0007669"/>
    <property type="project" value="TreeGrafter"/>
</dbReference>
<dbReference type="PANTHER" id="PTHR12357:SF3">
    <property type="entry name" value="YTH DOMAIN-CONTAINING PROTEIN 1"/>
    <property type="match status" value="1"/>
</dbReference>
<dbReference type="CDD" id="cd21134">
    <property type="entry name" value="YTH"/>
    <property type="match status" value="1"/>
</dbReference>
<accession>A0AAV2AW01</accession>
<name>A0AAV2AW01_9ARAC</name>
<dbReference type="Gene3D" id="3.10.590.10">
    <property type="entry name" value="ph1033 like domains"/>
    <property type="match status" value="1"/>
</dbReference>
<dbReference type="EMBL" id="CAXIEN010000224">
    <property type="protein sequence ID" value="CAL1287904.1"/>
    <property type="molecule type" value="Genomic_DNA"/>
</dbReference>
<evidence type="ECO:0000256" key="1">
    <source>
        <dbReference type="SAM" id="MobiDB-lite"/>
    </source>
</evidence>
<feature type="compositionally biased region" description="Basic and acidic residues" evidence="1">
    <location>
        <begin position="81"/>
        <end position="97"/>
    </location>
</feature>
<sequence length="721" mass="82007">MDYKSEEVNLLDTLLDPMIQDDELIAELDSQEKKTVSKQVSPKKPSAVKSADKTVNKTVKKVVKTSKVSSKPTKPASSTGTEEKSTSKPKTDGNEVVRKVVVKSIQKNEATPASTSIKPPVRIVKKIVPKTAKTSASKTTSVPTKTIQKTIIVKKEQSSMKLECAPKRSIPTGIVSAPSMVRKPLKVVTKKPSPVQQSSQTAVKCVLKGTDPESKALANKSKEILEMQRDLQRYALAGQANSHREKHGSSSGRRDKPEISENKNNDLSDDEHSDEKDSKSALPPDDGKNTHYSTISDASSSIADDVTCSCGRSSVMSSSPSMSRSPSPSGSASNSESESEDERNDRRHRKRPHSPVVYERKESKDRSEKKPRMPSSVSKRDYAHLLKYFFRDARFFLVKSNNHENVALSKAKGVWSTPPQNESKLNQAFRTCRNVILIFSVKESGKFQGFARMASESRHDVPPIQWVLPPGLSARALGGVFHLDYVCRRELSFTKTQHLYNPWNEGKQVKIGRDGQEIEPKVGEELCRLFPVDENIDLISILRNMKRSKPRSSRSSREDRDRHNRRRSAHPSSRRSPPDSMRRRRRRPENFEAPRPKRSRQEYEGFYKPMQSRDRSPDRFNMRNRSNVVNGQNYGDYQRDYHQRSAMPVMPFGPPCNFPQPPFAMEPSAYYDRSMHHQDFNAPPRPRTLDKRAYERSVDDFLRRTARMPNRVDNRRYRDRR</sequence>
<dbReference type="InterPro" id="IPR007275">
    <property type="entry name" value="YTH_domain"/>
</dbReference>
<feature type="compositionally biased region" description="Basic residues" evidence="1">
    <location>
        <begin position="563"/>
        <end position="573"/>
    </location>
</feature>
<keyword evidence="4" id="KW-1185">Reference proteome</keyword>
<dbReference type="Pfam" id="PF04146">
    <property type="entry name" value="YTH"/>
    <property type="match status" value="1"/>
</dbReference>